<name>A0A834DFP7_9CHIR</name>
<feature type="region of interest" description="Disordered" evidence="1">
    <location>
        <begin position="1"/>
        <end position="100"/>
    </location>
</feature>
<feature type="compositionally biased region" description="Basic residues" evidence="1">
    <location>
        <begin position="34"/>
        <end position="45"/>
    </location>
</feature>
<evidence type="ECO:0000313" key="2">
    <source>
        <dbReference type="EMBL" id="KAF6078146.1"/>
    </source>
</evidence>
<evidence type="ECO:0000313" key="3">
    <source>
        <dbReference type="Proteomes" id="UP000664940"/>
    </source>
</evidence>
<feature type="compositionally biased region" description="Basic and acidic residues" evidence="1">
    <location>
        <begin position="57"/>
        <end position="67"/>
    </location>
</feature>
<dbReference type="AlphaFoldDB" id="A0A834DFP7"/>
<accession>A0A834DFP7</accession>
<proteinExistence type="predicted"/>
<comment type="caution">
    <text evidence="2">The sequence shown here is derived from an EMBL/GenBank/DDBJ whole genome shotgun (WGS) entry which is preliminary data.</text>
</comment>
<gene>
    <name evidence="2" type="ORF">HJG60_009051</name>
</gene>
<organism evidence="2 3">
    <name type="scientific">Phyllostomus discolor</name>
    <name type="common">pale spear-nosed bat</name>
    <dbReference type="NCBI Taxonomy" id="89673"/>
    <lineage>
        <taxon>Eukaryota</taxon>
        <taxon>Metazoa</taxon>
        <taxon>Chordata</taxon>
        <taxon>Craniata</taxon>
        <taxon>Vertebrata</taxon>
        <taxon>Euteleostomi</taxon>
        <taxon>Mammalia</taxon>
        <taxon>Eutheria</taxon>
        <taxon>Laurasiatheria</taxon>
        <taxon>Chiroptera</taxon>
        <taxon>Yangochiroptera</taxon>
        <taxon>Phyllostomidae</taxon>
        <taxon>Phyllostominae</taxon>
        <taxon>Phyllostomus</taxon>
    </lineage>
</organism>
<feature type="compositionally biased region" description="Basic residues" evidence="1">
    <location>
        <begin position="73"/>
        <end position="83"/>
    </location>
</feature>
<protein>
    <submittedName>
        <fullName evidence="2">Uncharacterized protein</fullName>
    </submittedName>
</protein>
<dbReference type="Proteomes" id="UP000664940">
    <property type="component" value="Unassembled WGS sequence"/>
</dbReference>
<dbReference type="EMBL" id="JABVXQ010000014">
    <property type="protein sequence ID" value="KAF6078146.1"/>
    <property type="molecule type" value="Genomic_DNA"/>
</dbReference>
<sequence length="139" mass="15386">MAQPICDAYKEGLDPEVPVGSGGKSPPRCEHPRRATTRCRRRRPLRGGTPGLTSERAQGHYEGRDPNLEATRPPRRSPGHRITRAAQAPKPRKEARNLQKPHPTFTFFQVYTGCLVSVLIARALARPAPRPARTPPRGS</sequence>
<reference evidence="2 3" key="1">
    <citation type="journal article" date="2020" name="Nature">
        <title>Six reference-quality genomes reveal evolution of bat adaptations.</title>
        <authorList>
            <person name="Jebb D."/>
            <person name="Huang Z."/>
            <person name="Pippel M."/>
            <person name="Hughes G.M."/>
            <person name="Lavrichenko K."/>
            <person name="Devanna P."/>
            <person name="Winkler S."/>
            <person name="Jermiin L.S."/>
            <person name="Skirmuntt E.C."/>
            <person name="Katzourakis A."/>
            <person name="Burkitt-Gray L."/>
            <person name="Ray D.A."/>
            <person name="Sullivan K.A.M."/>
            <person name="Roscito J.G."/>
            <person name="Kirilenko B.M."/>
            <person name="Davalos L.M."/>
            <person name="Corthals A.P."/>
            <person name="Power M.L."/>
            <person name="Jones G."/>
            <person name="Ransome R.D."/>
            <person name="Dechmann D.K.N."/>
            <person name="Locatelli A.G."/>
            <person name="Puechmaille S.J."/>
            <person name="Fedrigo O."/>
            <person name="Jarvis E.D."/>
            <person name="Hiller M."/>
            <person name="Vernes S.C."/>
            <person name="Myers E.W."/>
            <person name="Teeling E.C."/>
        </authorList>
    </citation>
    <scope>NUCLEOTIDE SEQUENCE [LARGE SCALE GENOMIC DNA]</scope>
    <source>
        <strain evidence="2">Bat1K_MPI-CBG_1</strain>
    </source>
</reference>
<evidence type="ECO:0000256" key="1">
    <source>
        <dbReference type="SAM" id="MobiDB-lite"/>
    </source>
</evidence>